<dbReference type="AlphaFoldDB" id="A0A5E6TDN7"/>
<evidence type="ECO:0000256" key="1">
    <source>
        <dbReference type="PROSITE-ProRule" id="PRU00473"/>
    </source>
</evidence>
<keyword evidence="3" id="KW-0812">Transmembrane</keyword>
<feature type="domain" description="OmpA-like" evidence="4">
    <location>
        <begin position="276"/>
        <end position="411"/>
    </location>
</feature>
<feature type="transmembrane region" description="Helical" evidence="3">
    <location>
        <begin position="18"/>
        <end position="38"/>
    </location>
</feature>
<dbReference type="InterPro" id="IPR006665">
    <property type="entry name" value="OmpA-like"/>
</dbReference>
<protein>
    <recommendedName>
        <fullName evidence="4">OmpA-like domain-containing protein</fullName>
    </recommendedName>
</protein>
<dbReference type="PROSITE" id="PS51123">
    <property type="entry name" value="OMPA_2"/>
    <property type="match status" value="1"/>
</dbReference>
<organism evidence="5 6">
    <name type="scientific">Pseudomonas fluorescens</name>
    <dbReference type="NCBI Taxonomy" id="294"/>
    <lineage>
        <taxon>Bacteria</taxon>
        <taxon>Pseudomonadati</taxon>
        <taxon>Pseudomonadota</taxon>
        <taxon>Gammaproteobacteria</taxon>
        <taxon>Pseudomonadales</taxon>
        <taxon>Pseudomonadaceae</taxon>
        <taxon>Pseudomonas</taxon>
    </lineage>
</organism>
<evidence type="ECO:0000256" key="2">
    <source>
        <dbReference type="SAM" id="MobiDB-lite"/>
    </source>
</evidence>
<gene>
    <name evidence="5" type="ORF">PS624_02779</name>
</gene>
<dbReference type="EMBL" id="CABVGZ010000027">
    <property type="protein sequence ID" value="VVM90357.1"/>
    <property type="molecule type" value="Genomic_DNA"/>
</dbReference>
<dbReference type="GO" id="GO:0016020">
    <property type="term" value="C:membrane"/>
    <property type="evidence" value="ECO:0007669"/>
    <property type="project" value="UniProtKB-UniRule"/>
</dbReference>
<dbReference type="Proteomes" id="UP000326241">
    <property type="component" value="Unassembled WGS sequence"/>
</dbReference>
<feature type="compositionally biased region" description="Basic and acidic residues" evidence="2">
    <location>
        <begin position="413"/>
        <end position="446"/>
    </location>
</feature>
<sequence length="468" mass="51818">MSELIENLAKAGSFSVKLIIALGIFITWGYCAFLINFFPTGLNLADSLVFIFIALGFGFLYSYWLGASFLAFNFAYSAIKEKNGFEKIFAAIFSFIFFAALGLVAYLLADWTALAASAASGFMLHISINLWKSDLPGEDAATKRKRTWQRVLVFFLAFIIPAALVPPLLGKFIDGTFGFIGVQQKNVSLVLSEDNQKIVSDVAKELNLSVYGCTKDGNQTNIVHHFNVLWHGLGERSLVQLLTYNNESQKWDKKVAKIELDRSGVKVLTQENKNDSFNTCVTLNTDTLFDIYVDKISDDGKTRLGEFARDTRNKLETDHLRILSATITGHTDRLPVLKENDSNVALSLRRANSVYMEIKDLFDADKNVHVKMLGQGSLQPKSECPRNISIPEQKECLAVDRRVEIELKVQMKEKDPVPAENDALSKAKAADHSDTKTQACTDEKISADASPAAAKQPPPNCGPTPVTP</sequence>
<feature type="transmembrane region" description="Helical" evidence="3">
    <location>
        <begin position="151"/>
        <end position="169"/>
    </location>
</feature>
<dbReference type="InterPro" id="IPR036737">
    <property type="entry name" value="OmpA-like_sf"/>
</dbReference>
<feature type="compositionally biased region" description="Pro residues" evidence="2">
    <location>
        <begin position="456"/>
        <end position="468"/>
    </location>
</feature>
<evidence type="ECO:0000313" key="5">
    <source>
        <dbReference type="EMBL" id="VVM90357.1"/>
    </source>
</evidence>
<dbReference type="SUPFAM" id="SSF103088">
    <property type="entry name" value="OmpA-like"/>
    <property type="match status" value="1"/>
</dbReference>
<evidence type="ECO:0000256" key="3">
    <source>
        <dbReference type="SAM" id="Phobius"/>
    </source>
</evidence>
<accession>A0A5E6TDN7</accession>
<reference evidence="5 6" key="1">
    <citation type="submission" date="2019-09" db="EMBL/GenBank/DDBJ databases">
        <authorList>
            <person name="Chandra G."/>
            <person name="Truman W A."/>
        </authorList>
    </citation>
    <scope>NUCLEOTIDE SEQUENCE [LARGE SCALE GENOMIC DNA]</scope>
    <source>
        <strain evidence="5">PS624</strain>
    </source>
</reference>
<feature type="transmembrane region" description="Helical" evidence="3">
    <location>
        <begin position="114"/>
        <end position="131"/>
    </location>
</feature>
<evidence type="ECO:0000259" key="4">
    <source>
        <dbReference type="PROSITE" id="PS51123"/>
    </source>
</evidence>
<dbReference type="Gene3D" id="3.30.1330.60">
    <property type="entry name" value="OmpA-like domain"/>
    <property type="match status" value="1"/>
</dbReference>
<keyword evidence="1 3" id="KW-0472">Membrane</keyword>
<feature type="transmembrane region" description="Helical" evidence="3">
    <location>
        <begin position="50"/>
        <end position="76"/>
    </location>
</feature>
<dbReference type="RefSeq" id="WP_150775138.1">
    <property type="nucleotide sequence ID" value="NZ_CABVGZ010000027.1"/>
</dbReference>
<name>A0A5E6TDN7_PSEFL</name>
<proteinExistence type="predicted"/>
<feature type="region of interest" description="Disordered" evidence="2">
    <location>
        <begin position="413"/>
        <end position="468"/>
    </location>
</feature>
<feature type="transmembrane region" description="Helical" evidence="3">
    <location>
        <begin position="88"/>
        <end position="108"/>
    </location>
</feature>
<keyword evidence="3" id="KW-1133">Transmembrane helix</keyword>
<evidence type="ECO:0000313" key="6">
    <source>
        <dbReference type="Proteomes" id="UP000326241"/>
    </source>
</evidence>